<accession>A0A835Z884</accession>
<organism evidence="3 4">
    <name type="scientific">Tribonema minus</name>
    <dbReference type="NCBI Taxonomy" id="303371"/>
    <lineage>
        <taxon>Eukaryota</taxon>
        <taxon>Sar</taxon>
        <taxon>Stramenopiles</taxon>
        <taxon>Ochrophyta</taxon>
        <taxon>PX clade</taxon>
        <taxon>Xanthophyceae</taxon>
        <taxon>Tribonematales</taxon>
        <taxon>Tribonemataceae</taxon>
        <taxon>Tribonema</taxon>
    </lineage>
</organism>
<keyword evidence="4" id="KW-1185">Reference proteome</keyword>
<keyword evidence="2" id="KW-0472">Membrane</keyword>
<feature type="compositionally biased region" description="Polar residues" evidence="1">
    <location>
        <begin position="86"/>
        <end position="100"/>
    </location>
</feature>
<name>A0A835Z884_9STRA</name>
<feature type="compositionally biased region" description="Low complexity" evidence="1">
    <location>
        <begin position="21"/>
        <end position="33"/>
    </location>
</feature>
<evidence type="ECO:0000313" key="4">
    <source>
        <dbReference type="Proteomes" id="UP000664859"/>
    </source>
</evidence>
<feature type="transmembrane region" description="Helical" evidence="2">
    <location>
        <begin position="510"/>
        <end position="535"/>
    </location>
</feature>
<proteinExistence type="predicted"/>
<sequence>MGQQRLLSPRSEPPPLLPAITVVEPEADAAAADGEGGEVGTAPATPAGPLKPYSQVLADRKRAGKTVGISPEAIKRRPSKRRRAKQWSTNASGNGDSSSMLGDGRSAAAGARLRRWLLRRAKHKLKPRTLIYGLFAGVEALMLAAFLLSAYANGRAVNECYEQAVTDGLSSVHVAYMKKVHQLQTFLQTTRYNADLKGFLREPPTGDGAAAVAALLQHASHVFQTLKRLYAFAAQAEFFTLLDADMVAVANVNSNHTLGRRYDPEGIVTAAQQAGTAPVWTYSLLPYDELLAEHPPLYRDRESELDQVLSGTHPYETHEDALVRWAAIAIHDLDLGDANPSAALIGYAVLGDIVKASATSLISISLDGLGGVYQRRRETVTNETEHTWLTSAASSMLTVDSFYNGKRTVQDTLVQGEWTPRVLECTVEATGSGRPPVVLSRGVEESSERTSVFMLHQWLRLGVLVMADVATLVLTTWLFLAPLEAMGRRIRAGQAVDLKLLRSLTHRRHYLGVIALVAVFSLLAGVSPGNVFLAYRQGMDLSSRILTTLQVSTTLRAFLNASSPSAQQTAAVCQHLGRLEETLFAEFALLFDASGALVAANGSALVRAQLGADAGVARIVWVTLRSFSVSADNGARIVSDALATGLRYTRSALTKASVYQAYGARQWVDRYFNTTPISHLHPSNTSINGTTDVLTRWVACPVWADAQATGGPPSGVLVTGDAINGKTRAVELGNSMSAHGYTAIYYFSEDRTYQMATGIIRSADGTFEVDVPMPATEWLDKLRQTKEWLNDNHYAVTTHANFRQYGNARFVLSARCLNKDTVIRADGAETQLSSWHGDDPQSCEAYLVQGLPWSVVAPALAPSQAWQQIFSLDLDVRRSGATCTATLSSVGPYEIVSPLRSAVAPALAPSQAWQWVFICMVVIKLLTMAYLCHRAYQPFNKIVVRNKVRYMHWEGAVTSPRRDMHLRSDVPKKVLCAARQRPPPHHHHGTPPPRVPPVIPPVILKRGLRHGNGPMIGGTPLKDHEAAAMSVATCSAVAKPPTQNCSSCGHLCGAVRTSGSACPLRRVCKRRALLSAPMGGAATAAARTRAAAAAATPAAAVAAHCASAPRTRSGGHQCCSTAQLLIRTSAQVC</sequence>
<comment type="caution">
    <text evidence="3">The sequence shown here is derived from an EMBL/GenBank/DDBJ whole genome shotgun (WGS) entry which is preliminary data.</text>
</comment>
<feature type="transmembrane region" description="Helical" evidence="2">
    <location>
        <begin position="458"/>
        <end position="481"/>
    </location>
</feature>
<protein>
    <submittedName>
        <fullName evidence="3">Uncharacterized protein</fullName>
    </submittedName>
</protein>
<keyword evidence="2" id="KW-0812">Transmembrane</keyword>
<feature type="transmembrane region" description="Helical" evidence="2">
    <location>
        <begin position="129"/>
        <end position="152"/>
    </location>
</feature>
<gene>
    <name evidence="3" type="ORF">JKP88DRAFT_255042</name>
</gene>
<reference evidence="3" key="1">
    <citation type="submission" date="2021-02" db="EMBL/GenBank/DDBJ databases">
        <title>First Annotated Genome of the Yellow-green Alga Tribonema minus.</title>
        <authorList>
            <person name="Mahan K.M."/>
        </authorList>
    </citation>
    <scope>NUCLEOTIDE SEQUENCE</scope>
    <source>
        <strain evidence="3">UTEX B ZZ1240</strain>
    </source>
</reference>
<dbReference type="AlphaFoldDB" id="A0A835Z884"/>
<dbReference type="EMBL" id="JAFCMP010000137">
    <property type="protein sequence ID" value="KAG5185224.1"/>
    <property type="molecule type" value="Genomic_DNA"/>
</dbReference>
<evidence type="ECO:0000256" key="1">
    <source>
        <dbReference type="SAM" id="MobiDB-lite"/>
    </source>
</evidence>
<feature type="compositionally biased region" description="Low complexity" evidence="1">
    <location>
        <begin position="1"/>
        <end position="10"/>
    </location>
</feature>
<feature type="compositionally biased region" description="Basic residues" evidence="1">
    <location>
        <begin position="76"/>
        <end position="85"/>
    </location>
</feature>
<keyword evidence="2" id="KW-1133">Transmembrane helix</keyword>
<dbReference type="Proteomes" id="UP000664859">
    <property type="component" value="Unassembled WGS sequence"/>
</dbReference>
<evidence type="ECO:0000313" key="3">
    <source>
        <dbReference type="EMBL" id="KAG5185224.1"/>
    </source>
</evidence>
<feature type="region of interest" description="Disordered" evidence="1">
    <location>
        <begin position="1"/>
        <end position="104"/>
    </location>
</feature>
<evidence type="ECO:0000256" key="2">
    <source>
        <dbReference type="SAM" id="Phobius"/>
    </source>
</evidence>